<dbReference type="PROSITE" id="PS00012">
    <property type="entry name" value="PHOSPHOPANTETHEINE"/>
    <property type="match status" value="2"/>
</dbReference>
<dbReference type="InterPro" id="IPR001031">
    <property type="entry name" value="Thioesterase"/>
</dbReference>
<dbReference type="GO" id="GO:0008610">
    <property type="term" value="P:lipid biosynthetic process"/>
    <property type="evidence" value="ECO:0007669"/>
    <property type="project" value="InterPro"/>
</dbReference>
<feature type="domain" description="Carrier" evidence="7">
    <location>
        <begin position="1070"/>
        <end position="1147"/>
    </location>
</feature>
<evidence type="ECO:0000256" key="4">
    <source>
        <dbReference type="ARBA" id="ARBA00022598"/>
    </source>
</evidence>
<keyword evidence="6" id="KW-0443">Lipid metabolism</keyword>
<dbReference type="InterPro" id="IPR020806">
    <property type="entry name" value="PKS_PP-bd"/>
</dbReference>
<dbReference type="PRINTS" id="PR00419">
    <property type="entry name" value="ADXRDTASE"/>
</dbReference>
<keyword evidence="5" id="KW-0276">Fatty acid metabolism</keyword>
<keyword evidence="2" id="KW-0596">Phosphopantetheine</keyword>
<reference evidence="8" key="1">
    <citation type="submission" date="2021-06" db="EMBL/GenBank/DDBJ databases">
        <authorList>
            <person name="Kallberg Y."/>
            <person name="Tangrot J."/>
            <person name="Rosling A."/>
        </authorList>
    </citation>
    <scope>NUCLEOTIDE SEQUENCE</scope>
    <source>
        <strain evidence="8">MT106</strain>
    </source>
</reference>
<dbReference type="EMBL" id="CAJVPL010000071">
    <property type="protein sequence ID" value="CAG8441602.1"/>
    <property type="molecule type" value="Genomic_DNA"/>
</dbReference>
<keyword evidence="4" id="KW-0436">Ligase</keyword>
<dbReference type="CDD" id="cd05931">
    <property type="entry name" value="FAAL"/>
    <property type="match status" value="1"/>
</dbReference>
<gene>
    <name evidence="8" type="ORF">AGERDE_LOCUS1109</name>
</gene>
<dbReference type="Gene3D" id="3.40.50.1820">
    <property type="entry name" value="alpha/beta hydrolase"/>
    <property type="match status" value="1"/>
</dbReference>
<dbReference type="SMART" id="SM00823">
    <property type="entry name" value="PKS_PP"/>
    <property type="match status" value="2"/>
</dbReference>
<dbReference type="Gene3D" id="3.30.300.30">
    <property type="match status" value="1"/>
</dbReference>
<dbReference type="OrthoDB" id="69964at2759"/>
<evidence type="ECO:0000313" key="8">
    <source>
        <dbReference type="EMBL" id="CAG8441602.1"/>
    </source>
</evidence>
<dbReference type="InterPro" id="IPR040097">
    <property type="entry name" value="FAAL/FAAC"/>
</dbReference>
<accession>A0A9N8YR48</accession>
<protein>
    <submittedName>
        <fullName evidence="8">13526_t:CDS:1</fullName>
    </submittedName>
</protein>
<keyword evidence="3" id="KW-0597">Phosphoprotein</keyword>
<dbReference type="GO" id="GO:0016874">
    <property type="term" value="F:ligase activity"/>
    <property type="evidence" value="ECO:0007669"/>
    <property type="project" value="UniProtKB-KW"/>
</dbReference>
<dbReference type="InterPro" id="IPR036188">
    <property type="entry name" value="FAD/NAD-bd_sf"/>
</dbReference>
<dbReference type="InterPro" id="IPR042099">
    <property type="entry name" value="ANL_N_sf"/>
</dbReference>
<evidence type="ECO:0000256" key="3">
    <source>
        <dbReference type="ARBA" id="ARBA00022553"/>
    </source>
</evidence>
<dbReference type="InterPro" id="IPR045851">
    <property type="entry name" value="AMP-bd_C_sf"/>
</dbReference>
<evidence type="ECO:0000256" key="1">
    <source>
        <dbReference type="ARBA" id="ARBA00006432"/>
    </source>
</evidence>
<dbReference type="Pfam" id="PF00550">
    <property type="entry name" value="PP-binding"/>
    <property type="match status" value="2"/>
</dbReference>
<dbReference type="InterPro" id="IPR000873">
    <property type="entry name" value="AMP-dep_synth/lig_dom"/>
</dbReference>
<dbReference type="Gene3D" id="3.40.50.12780">
    <property type="entry name" value="N-terminal domain of ligase-like"/>
    <property type="match status" value="1"/>
</dbReference>
<dbReference type="Proteomes" id="UP000789831">
    <property type="component" value="Unassembled WGS sequence"/>
</dbReference>
<dbReference type="InterPro" id="IPR036736">
    <property type="entry name" value="ACP-like_sf"/>
</dbReference>
<comment type="similarity">
    <text evidence="1">Belongs to the ATP-dependent AMP-binding enzyme family.</text>
</comment>
<dbReference type="InterPro" id="IPR020845">
    <property type="entry name" value="AMP-binding_CS"/>
</dbReference>
<dbReference type="PROSITE" id="PS50075">
    <property type="entry name" value="CARRIER"/>
    <property type="match status" value="2"/>
</dbReference>
<organism evidence="8 9">
    <name type="scientific">Ambispora gerdemannii</name>
    <dbReference type="NCBI Taxonomy" id="144530"/>
    <lineage>
        <taxon>Eukaryota</taxon>
        <taxon>Fungi</taxon>
        <taxon>Fungi incertae sedis</taxon>
        <taxon>Mucoromycota</taxon>
        <taxon>Glomeromycotina</taxon>
        <taxon>Glomeromycetes</taxon>
        <taxon>Archaeosporales</taxon>
        <taxon>Ambisporaceae</taxon>
        <taxon>Ambispora</taxon>
    </lineage>
</organism>
<evidence type="ECO:0000313" key="9">
    <source>
        <dbReference type="Proteomes" id="UP000789831"/>
    </source>
</evidence>
<evidence type="ECO:0000256" key="6">
    <source>
        <dbReference type="ARBA" id="ARBA00023098"/>
    </source>
</evidence>
<dbReference type="SUPFAM" id="SSF51905">
    <property type="entry name" value="FAD/NAD(P)-binding domain"/>
    <property type="match status" value="1"/>
</dbReference>
<dbReference type="SUPFAM" id="SSF47336">
    <property type="entry name" value="ACP-like"/>
    <property type="match status" value="2"/>
</dbReference>
<dbReference type="InterPro" id="IPR025110">
    <property type="entry name" value="AMP-bd_C"/>
</dbReference>
<evidence type="ECO:0000259" key="7">
    <source>
        <dbReference type="PROSITE" id="PS50075"/>
    </source>
</evidence>
<dbReference type="InterPro" id="IPR009081">
    <property type="entry name" value="PP-bd_ACP"/>
</dbReference>
<dbReference type="InterPro" id="IPR029058">
    <property type="entry name" value="AB_hydrolase_fold"/>
</dbReference>
<dbReference type="PANTHER" id="PTHR22754">
    <property type="entry name" value="DISCO-INTERACTING PROTEIN 2 DIP2 -RELATED"/>
    <property type="match status" value="1"/>
</dbReference>
<proteinExistence type="inferred from homology"/>
<dbReference type="Gene3D" id="3.50.50.60">
    <property type="entry name" value="FAD/NAD(P)-binding domain"/>
    <property type="match status" value="1"/>
</dbReference>
<dbReference type="InterPro" id="IPR006162">
    <property type="entry name" value="Ppantetheine_attach_site"/>
</dbReference>
<dbReference type="Gene3D" id="1.10.1200.10">
    <property type="entry name" value="ACP-like"/>
    <property type="match status" value="2"/>
</dbReference>
<dbReference type="SUPFAM" id="SSF56801">
    <property type="entry name" value="Acetyl-CoA synthetase-like"/>
    <property type="match status" value="1"/>
</dbReference>
<dbReference type="SUPFAM" id="SSF53474">
    <property type="entry name" value="alpha/beta-Hydrolases"/>
    <property type="match status" value="1"/>
</dbReference>
<dbReference type="InterPro" id="IPR002937">
    <property type="entry name" value="Amino_oxidase"/>
</dbReference>
<dbReference type="Pfam" id="PF00501">
    <property type="entry name" value="AMP-binding"/>
    <property type="match status" value="1"/>
</dbReference>
<dbReference type="Gene3D" id="3.30.70.1990">
    <property type="match status" value="1"/>
</dbReference>
<dbReference type="PANTHER" id="PTHR22754:SF32">
    <property type="entry name" value="DISCO-INTERACTING PROTEIN 2"/>
    <property type="match status" value="1"/>
</dbReference>
<dbReference type="PROSITE" id="PS00455">
    <property type="entry name" value="AMP_BINDING"/>
    <property type="match status" value="1"/>
</dbReference>
<dbReference type="FunFam" id="3.40.50.12780:FF:000013">
    <property type="entry name" value="Long-chain-fatty-acid--AMP ligase FadD32"/>
    <property type="match status" value="1"/>
</dbReference>
<name>A0A9N8YR48_9GLOM</name>
<dbReference type="GO" id="GO:0031177">
    <property type="term" value="F:phosphopantetheine binding"/>
    <property type="evidence" value="ECO:0007669"/>
    <property type="project" value="InterPro"/>
</dbReference>
<dbReference type="GO" id="GO:0016491">
    <property type="term" value="F:oxidoreductase activity"/>
    <property type="evidence" value="ECO:0007669"/>
    <property type="project" value="InterPro"/>
</dbReference>
<dbReference type="Gene3D" id="1.10.405.20">
    <property type="match status" value="1"/>
</dbReference>
<dbReference type="Pfam" id="PF23024">
    <property type="entry name" value="AMP-dom_DIP2-like"/>
    <property type="match status" value="1"/>
</dbReference>
<comment type="caution">
    <text evidence="8">The sequence shown here is derived from an EMBL/GenBank/DDBJ whole genome shotgun (WGS) entry which is preliminary data.</text>
</comment>
<dbReference type="GO" id="GO:0006631">
    <property type="term" value="P:fatty acid metabolic process"/>
    <property type="evidence" value="ECO:0007669"/>
    <property type="project" value="UniProtKB-KW"/>
</dbReference>
<dbReference type="Pfam" id="PF00975">
    <property type="entry name" value="Thioesterase"/>
    <property type="match status" value="1"/>
</dbReference>
<dbReference type="Pfam" id="PF01593">
    <property type="entry name" value="Amino_oxidase"/>
    <property type="match status" value="1"/>
</dbReference>
<evidence type="ECO:0000256" key="5">
    <source>
        <dbReference type="ARBA" id="ARBA00022832"/>
    </source>
</evidence>
<feature type="domain" description="Carrier" evidence="7">
    <location>
        <begin position="1169"/>
        <end position="1244"/>
    </location>
</feature>
<evidence type="ECO:0000256" key="2">
    <source>
        <dbReference type="ARBA" id="ARBA00022450"/>
    </source>
</evidence>
<keyword evidence="9" id="KW-1185">Reference proteome</keyword>
<sequence length="1635" mass="183180">MSKTARIGIIGAGPAGISTAYHLKKEGYQHVTILDSAPRIAGKSGYHTVDSRNYDIGALMVGNNYTHIKELAQEYQCPLKKFQGRALDIDTRKIIHDDTDKIGVYSALIPHMNHYLGERSVFEMASKPGHGGYSERELYAPISQYLKDRKMEYLKDAWGLAYTSAGYGYLSDDIPAAYFCKFIENSENTIWYFPNGFSELWEKMMKDHHVQLNTKITSIDRSLRRINSSCPILVTTENTETKFSQTLAFDHVIIATNPRQTEKFLDVTPVEKSLFQQVVTYEFYTIIATVEGLSTKVGMTTIPKYCANKEFVGHITAFYCSHEGVPTYLFYAYGNKELNQEKVTEIFKEDLLKMGGELKEIHYNQKWDFFPHVSSLNMARGFYSKVENIQGQDGTFHVGGWMDFELTENCVSYSKDFVKRFFTPEGPPASKEIQHLPISAPIKIKPAATTNWGTILRLTAKRFPTKEAFTYVDSNMKVEMNLTYHELYRQARAVAYYLSEVAHYKAGDRILLCYAPGLKFLPVLFGCMMIGVIAVPIAPPNLATAEKDIGRFRYLAETTGAKLVFSDKNYMLYTKLYAAKSFLGLGDKINWPDGLTWVESDSVTSSKQLLDERLIDELDCESVAVLQFSSGSTGDPKGVMLTHKNLMHNVDLMQAEIGLDSDSTIAFWVPQFHDLGLIGGFLNTIRGGCKSVVMSPLTFLQKPESWLQMISNYQATFTAAPNFAYELAVRKTNLDKVNIDLSSLRGAFNGAEPVRWTTLKSFAQKFGPVGFKLSMFRCLYGLAEHCAYTIGFRNLYDVPTVIDIDPHEIRAGHAKVRSNSQHPNNIVSTGVPNLAMQVEVRVVDLETRQLCSPNTVGEVWMSSPSVGKGYFGKEKISEETFRAKLENNDHGNWINDHGSFLRTGDLGFMYNGELFITGRQKDVIIINGKNHYPQDIELSVQESHEAIRSGCVAAVHHSDPKTGTDSLIIIAEIRNYKEATQNLLEEIINAISRKIPANHGLTCEQITLLKQQSIPKTTSGKIQRSRAKEMLLSGALDKKIVIKAGEIAKEPRSRPVSGYFAKKPPLMQVPEIEQKIAKQVQRVSKLAAKDSVIDVKSNLIITYGFDSITAVQLTACLKEEFGIEIAPALLLDLPSISDLANHIFKQITPNYTQEEDIEEPTLPILEIQKTITQQVHKVSKFASKIPLEKIDVTANLITEYGFDSLTAVQLTALLTSIFGIEIAPTLLYDVHTIADLAEHVHKQLKARPSHKRQISHQYQKEDKVENEKLTTPILVPLAPATTENKINPTLFCIHPLLGNVATYISFARKIGSTRPVYGLRAPEDIEFNIVKLAERYVKEIQKFQPFGPYFLCGYSYGGLVAWEMAKQLAASGERVGGLYLLDAPSPLPKSVRAPLGPDEQPHKIWAKEIDELLNDVDSQWMLQQQTIDPTGLEALKVHIGKHIAAMYQYTDDITPSSAVQPFYIHYWRAKDYSGKTSKLLLDHPLFKSNIFGWERYQGRITVHNPATGDHYSILKEENCGRLAREVSRNMPNANKRASMELKPLILENITMTPSRPNSPNSARSNSGLFSGATLIGSPQLDMLTNSGKFNNTTKQKGISGALNVQVPMYVSIGVSIALSYFMTQLMMRIQSVATS</sequence>